<sequence>MNNSFASGLLAGLIATVLGGLLLWFFIQFLEKEPEIYWFELASYELPEKYRDAFEVDIESENYEKETKDRFNSAYQSLYLVGNKGSLPAKDVTLLFPKQPLNVLAQTDVPKEFHEEETGNLSRLVLSSVEAGEQVVVIVVGAGSREAIVSFNGSKIDQTFKSHLEKTDGKKHVSLSAIWVALGIVVFVAVFIWLTLITDREEKKKRRKEVRDELEAQGLLPSDENVKADEATN</sequence>
<dbReference type="EMBL" id="CYTW01000007">
    <property type="protein sequence ID" value="CUK14709.1"/>
    <property type="molecule type" value="Genomic_DNA"/>
</dbReference>
<evidence type="ECO:0000256" key="1">
    <source>
        <dbReference type="SAM" id="Phobius"/>
    </source>
</evidence>
<dbReference type="Proteomes" id="UP000051870">
    <property type="component" value="Unassembled WGS sequence"/>
</dbReference>
<dbReference type="GeneID" id="83882920"/>
<dbReference type="STRING" id="1715693.PH7735_03953"/>
<evidence type="ECO:0000313" key="2">
    <source>
        <dbReference type="EMBL" id="CUK14709.1"/>
    </source>
</evidence>
<dbReference type="RefSeq" id="WP_145865383.1">
    <property type="nucleotide sequence ID" value="NZ_CYTW01000007.1"/>
</dbReference>
<protein>
    <submittedName>
        <fullName evidence="2">Uncharacterized protein</fullName>
    </submittedName>
</protein>
<keyword evidence="1" id="KW-0812">Transmembrane</keyword>
<keyword evidence="1" id="KW-0472">Membrane</keyword>
<keyword evidence="1" id="KW-1133">Transmembrane helix</keyword>
<accession>A0A0P1IIC3</accession>
<name>A0A0P1IIC3_9RHOB</name>
<feature type="transmembrane region" description="Helical" evidence="1">
    <location>
        <begin position="7"/>
        <end position="27"/>
    </location>
</feature>
<proteinExistence type="predicted"/>
<keyword evidence="3" id="KW-1185">Reference proteome</keyword>
<dbReference type="AlphaFoldDB" id="A0A0P1IIC3"/>
<feature type="transmembrane region" description="Helical" evidence="1">
    <location>
        <begin position="177"/>
        <end position="198"/>
    </location>
</feature>
<gene>
    <name evidence="2" type="ORF">PH7735_03953</name>
</gene>
<reference evidence="3" key="1">
    <citation type="submission" date="2015-09" db="EMBL/GenBank/DDBJ databases">
        <authorList>
            <person name="Rodrigo-Torres Lidia"/>
            <person name="Arahal R.David."/>
        </authorList>
    </citation>
    <scope>NUCLEOTIDE SEQUENCE [LARGE SCALE GENOMIC DNA]</scope>
    <source>
        <strain evidence="3">CECT 7735</strain>
    </source>
</reference>
<evidence type="ECO:0000313" key="3">
    <source>
        <dbReference type="Proteomes" id="UP000051870"/>
    </source>
</evidence>
<organism evidence="2 3">
    <name type="scientific">Shimia thalassica</name>
    <dbReference type="NCBI Taxonomy" id="1715693"/>
    <lineage>
        <taxon>Bacteria</taxon>
        <taxon>Pseudomonadati</taxon>
        <taxon>Pseudomonadota</taxon>
        <taxon>Alphaproteobacteria</taxon>
        <taxon>Rhodobacterales</taxon>
        <taxon>Roseobacteraceae</taxon>
    </lineage>
</organism>